<dbReference type="Gene3D" id="3.30.710.10">
    <property type="entry name" value="Potassium Channel Kv1.1, Chain A"/>
    <property type="match status" value="1"/>
</dbReference>
<dbReference type="PROSITE" id="PS50097">
    <property type="entry name" value="BTB"/>
    <property type="match status" value="1"/>
</dbReference>
<dbReference type="Proteomes" id="UP001146793">
    <property type="component" value="Unassembled WGS sequence"/>
</dbReference>
<dbReference type="InterPro" id="IPR029062">
    <property type="entry name" value="Class_I_gatase-like"/>
</dbReference>
<dbReference type="InterPro" id="IPR011705">
    <property type="entry name" value="BACK"/>
</dbReference>
<evidence type="ECO:0000313" key="2">
    <source>
        <dbReference type="EMBL" id="KAJ3432092.1"/>
    </source>
</evidence>
<dbReference type="SMART" id="SM00225">
    <property type="entry name" value="BTB"/>
    <property type="match status" value="1"/>
</dbReference>
<dbReference type="EMBL" id="JANTQA010000047">
    <property type="protein sequence ID" value="KAJ3432092.1"/>
    <property type="molecule type" value="Genomic_DNA"/>
</dbReference>
<gene>
    <name evidence="2" type="ORF">M0812_21022</name>
</gene>
<accession>A0AAV7YW34</accession>
<dbReference type="Gene3D" id="1.25.40.420">
    <property type="match status" value="1"/>
</dbReference>
<reference evidence="2" key="1">
    <citation type="submission" date="2022-08" db="EMBL/GenBank/DDBJ databases">
        <title>Novel sulphate-reducing endosymbionts in the free-living metamonad Anaeramoeba.</title>
        <authorList>
            <person name="Jerlstrom-Hultqvist J."/>
            <person name="Cepicka I."/>
            <person name="Gallot-Lavallee L."/>
            <person name="Salas-Leiva D."/>
            <person name="Curtis B.A."/>
            <person name="Zahonova K."/>
            <person name="Pipaliya S."/>
            <person name="Dacks J."/>
            <person name="Roger A.J."/>
        </authorList>
    </citation>
    <scope>NUCLEOTIDE SEQUENCE</scope>
    <source>
        <strain evidence="2">Busselton2</strain>
    </source>
</reference>
<organism evidence="2 3">
    <name type="scientific">Anaeramoeba flamelloides</name>
    <dbReference type="NCBI Taxonomy" id="1746091"/>
    <lineage>
        <taxon>Eukaryota</taxon>
        <taxon>Metamonada</taxon>
        <taxon>Anaeramoebidae</taxon>
        <taxon>Anaeramoeba</taxon>
    </lineage>
</organism>
<dbReference type="PANTHER" id="PTHR45774:SF3">
    <property type="entry name" value="BTB (POZ) DOMAIN-CONTAINING 2B-RELATED"/>
    <property type="match status" value="1"/>
</dbReference>
<dbReference type="PANTHER" id="PTHR45774">
    <property type="entry name" value="BTB/POZ DOMAIN-CONTAINING"/>
    <property type="match status" value="1"/>
</dbReference>
<comment type="caution">
    <text evidence="2">The sequence shown here is derived from an EMBL/GenBank/DDBJ whole genome shotgun (WGS) entry which is preliminary data.</text>
</comment>
<dbReference type="SUPFAM" id="SSF52317">
    <property type="entry name" value="Class I glutamine amidotransferase-like"/>
    <property type="match status" value="1"/>
</dbReference>
<evidence type="ECO:0000259" key="1">
    <source>
        <dbReference type="PROSITE" id="PS50097"/>
    </source>
</evidence>
<sequence>MSGGISEILKNCVNQEKMADVELIVGKDEVRFQAHRFILALVSPFWRSKLYTEGWEKQETKGKITIKLPELDPKLFGMFLEFAYTRKVTMKNNVVFELWKVADQYGVPQLKQYCADLFEKTLDATNCINFYEFGVTAGVEEWKVSAMEYIKGNTKQVLSNEECFVGVKEETVQSILDIEKLYAPEINILKALVRWGKDKKEKEFPNDEGVTFRNILKNFVPQIKLDLMSFTDLDYIKETQIYGPNDLLQIAVELANNFKLNIKPLTRAGPQIQNLKVLLLAGARRGTNRLEHLKGTIMSGGIEMVDIIDISATAVTFEKMNEYDTIVLRSQNGVDMVENMRLGNDLARYVEGGKGLTVIAINSLINTDGHRVKGRIVDEAFIPLAVAERVQQDERELGEIHLPEHPIMEGVQSFKAKDYAHLIGTQDINGGTKIASWNNGFPLITEKTKQESFGTVVCLNFHPMSTQITNDCGKAWLRETDGAKIIANSVQYVGMKIYKN</sequence>
<dbReference type="InterPro" id="IPR011333">
    <property type="entry name" value="SKP1/BTB/POZ_sf"/>
</dbReference>
<dbReference type="SUPFAM" id="SSF54695">
    <property type="entry name" value="POZ domain"/>
    <property type="match status" value="1"/>
</dbReference>
<proteinExistence type="predicted"/>
<dbReference type="InterPro" id="IPR000210">
    <property type="entry name" value="BTB/POZ_dom"/>
</dbReference>
<dbReference type="AlphaFoldDB" id="A0AAV7YW34"/>
<name>A0AAV7YW34_9EUKA</name>
<dbReference type="Pfam" id="PF07707">
    <property type="entry name" value="BACK"/>
    <property type="match status" value="1"/>
</dbReference>
<dbReference type="Pfam" id="PF00651">
    <property type="entry name" value="BTB"/>
    <property type="match status" value="1"/>
</dbReference>
<dbReference type="CDD" id="cd18186">
    <property type="entry name" value="BTB_POZ_ZBTB_KLHL-like"/>
    <property type="match status" value="1"/>
</dbReference>
<protein>
    <submittedName>
        <fullName evidence="2">Pep-cterm sorting domain-containing protein</fullName>
    </submittedName>
</protein>
<feature type="domain" description="BTB" evidence="1">
    <location>
        <begin position="19"/>
        <end position="92"/>
    </location>
</feature>
<evidence type="ECO:0000313" key="3">
    <source>
        <dbReference type="Proteomes" id="UP001146793"/>
    </source>
</evidence>